<gene>
    <name evidence="2" type="ORF">QQ008_29885</name>
</gene>
<dbReference type="PANTHER" id="PTHR37842:SF2">
    <property type="entry name" value="GYLCOSYL HYDROLASE 115 C-TERMINAL DOMAIN-CONTAINING PROTEIN"/>
    <property type="match status" value="1"/>
</dbReference>
<dbReference type="Gene3D" id="3.30.379.10">
    <property type="entry name" value="Chitobiase/beta-hexosaminidase domain 2-like"/>
    <property type="match status" value="1"/>
</dbReference>
<proteinExistence type="predicted"/>
<reference evidence="2" key="1">
    <citation type="submission" date="2023-06" db="EMBL/GenBank/DDBJ databases">
        <title>Genomic of Parafulvivirga corallium.</title>
        <authorList>
            <person name="Wang G."/>
        </authorList>
    </citation>
    <scope>NUCLEOTIDE SEQUENCE</scope>
    <source>
        <strain evidence="2">BMA10</strain>
    </source>
</reference>
<dbReference type="PANTHER" id="PTHR37842">
    <property type="match status" value="1"/>
</dbReference>
<dbReference type="CDD" id="cd00551">
    <property type="entry name" value="AmyAc_family"/>
    <property type="match status" value="1"/>
</dbReference>
<keyword evidence="1 2" id="KW-0378">Hydrolase</keyword>
<dbReference type="PROSITE" id="PS51257">
    <property type="entry name" value="PROKAR_LIPOPROTEIN"/>
    <property type="match status" value="1"/>
</dbReference>
<dbReference type="InterPro" id="IPR031924">
    <property type="entry name" value="GH115"/>
</dbReference>
<comment type="caution">
    <text evidence="2">The sequence shown here is derived from an EMBL/GenBank/DDBJ whole genome shotgun (WGS) entry which is preliminary data.</text>
</comment>
<dbReference type="Pfam" id="PF15979">
    <property type="entry name" value="Glyco_hydro_115"/>
    <property type="match status" value="1"/>
</dbReference>
<dbReference type="GO" id="GO:0016787">
    <property type="term" value="F:hydrolase activity"/>
    <property type="evidence" value="ECO:0007669"/>
    <property type="project" value="UniProtKB-KW"/>
</dbReference>
<organism evidence="2 3">
    <name type="scientific">Splendidivirga corallicola</name>
    <dbReference type="NCBI Taxonomy" id="3051826"/>
    <lineage>
        <taxon>Bacteria</taxon>
        <taxon>Pseudomonadati</taxon>
        <taxon>Bacteroidota</taxon>
        <taxon>Cytophagia</taxon>
        <taxon>Cytophagales</taxon>
        <taxon>Splendidivirgaceae</taxon>
        <taxon>Splendidivirga</taxon>
    </lineage>
</organism>
<evidence type="ECO:0000313" key="3">
    <source>
        <dbReference type="Proteomes" id="UP001172082"/>
    </source>
</evidence>
<protein>
    <submittedName>
        <fullName evidence="2">Glycosyl hydrolase 115 family protein</fullName>
    </submittedName>
</protein>
<dbReference type="RefSeq" id="WP_346755654.1">
    <property type="nucleotide sequence ID" value="NZ_JAUJEA010000022.1"/>
</dbReference>
<accession>A0ABT8KZ61</accession>
<dbReference type="EMBL" id="JAUJEA010000022">
    <property type="protein sequence ID" value="MDN5205633.1"/>
    <property type="molecule type" value="Genomic_DNA"/>
</dbReference>
<keyword evidence="3" id="KW-1185">Reference proteome</keyword>
<evidence type="ECO:0000256" key="1">
    <source>
        <dbReference type="ARBA" id="ARBA00022801"/>
    </source>
</evidence>
<dbReference type="Gene3D" id="3.20.20.520">
    <property type="entry name" value="Glycosyl hydrolase family 115"/>
    <property type="match status" value="1"/>
</dbReference>
<name>A0ABT8KZ61_9BACT</name>
<evidence type="ECO:0000313" key="2">
    <source>
        <dbReference type="EMBL" id="MDN5205633.1"/>
    </source>
</evidence>
<dbReference type="InterPro" id="IPR042301">
    <property type="entry name" value="GH115_sf"/>
</dbReference>
<sequence length="686" mass="80141">MKISWCCFGLLLMIVVFGCNHQQNQSHYLIIVGSNASTAEKLAASDLKADLEKVTDKPVTIIQENEKFTGESVNYVIGTPFSNSLITSLIDEKSIRLSEDFPGPRGGIWDKSQIDGVEVIVLAGSDIQGTQYAVYDYSHEVLGIDPFYYWTGKEPEKNRVDPLNFKERIITPPRVPILCYFENDVDELANLKEPLLEYDWESYTEMIDALVRIRYNAIHLFDMLGRPEFFIRPAYKAIRPDYDIDIDYIEKMIDYAHDKGMMVQIDMALGYKINPISEDKASCWSEYKDTWIATWNYYFEKTPLGKADIFALRPRNQVWDWEYKSSCDEDKVEVFNEVYEAFGKVIDRHNREAKKLVICYADGMEMFNNGFNPPKDFIIAWSDDGWAGFEYLPEDTKGYEFGTYMHAGFWLNHTVHDPYPEKIDSTMNMMFDRYQADRYCMVNGQQFRPFLLNLEALSEVSMAPDDYDGEKFYQNWTERYFDKSVANLAVQAMKLLHETQFDNKGYVEHLWEIREAISYLSNSPIERPGKTPVSYDYGRVENDLEHVKSRMVTISRALEIAGKGLNNVADQDTFYYDYVYLPILLYYDLLYFESILHKMALVKREFELTQKESLLEQARKLLADSRSQLDTLYKHRIDGDKNPKWETWYDPEKRRPNNGFPTTEMLNTIEEAMVTTWNSNQDKAND</sequence>
<dbReference type="Proteomes" id="UP001172082">
    <property type="component" value="Unassembled WGS sequence"/>
</dbReference>
<dbReference type="InterPro" id="IPR029018">
    <property type="entry name" value="Hex-like_dom2"/>
</dbReference>